<dbReference type="AlphaFoldDB" id="A0A655AT15"/>
<name>A0A655AT15_MYCTX</name>
<protein>
    <submittedName>
        <fullName evidence="1">Uncharacterized protein</fullName>
    </submittedName>
</protein>
<evidence type="ECO:0000313" key="2">
    <source>
        <dbReference type="Proteomes" id="UP000048948"/>
    </source>
</evidence>
<reference evidence="1 2" key="1">
    <citation type="submission" date="2015-03" db="EMBL/GenBank/DDBJ databases">
        <authorList>
            <consortium name="Pathogen Informatics"/>
        </authorList>
    </citation>
    <scope>NUCLEOTIDE SEQUENCE [LARGE SCALE GENOMIC DNA]</scope>
    <source>
        <strain evidence="1 2">Bir 172</strain>
    </source>
</reference>
<sequence>MVLGVTDHQLSVLVAQVSGIDDRNRRHHGRLSAGIVDICGDNLIDRDWPRQPDDRVIKIGTVRGIVDLGGQHRASGRQGVCGGADVRR</sequence>
<organism evidence="1 2">
    <name type="scientific">Mycobacterium tuberculosis</name>
    <dbReference type="NCBI Taxonomy" id="1773"/>
    <lineage>
        <taxon>Bacteria</taxon>
        <taxon>Bacillati</taxon>
        <taxon>Actinomycetota</taxon>
        <taxon>Actinomycetes</taxon>
        <taxon>Mycobacteriales</taxon>
        <taxon>Mycobacteriaceae</taxon>
        <taxon>Mycobacterium</taxon>
        <taxon>Mycobacterium tuberculosis complex</taxon>
    </lineage>
</organism>
<dbReference type="EMBL" id="CNGE01001235">
    <property type="protein sequence ID" value="CKT89647.1"/>
    <property type="molecule type" value="Genomic_DNA"/>
</dbReference>
<dbReference type="Proteomes" id="UP000048948">
    <property type="component" value="Unassembled WGS sequence"/>
</dbReference>
<gene>
    <name evidence="1" type="ORF">ERS027646_04257</name>
</gene>
<accession>A0A655AT15</accession>
<evidence type="ECO:0000313" key="1">
    <source>
        <dbReference type="EMBL" id="CKT89647.1"/>
    </source>
</evidence>
<proteinExistence type="predicted"/>